<feature type="transmembrane region" description="Helical" evidence="2">
    <location>
        <begin position="6"/>
        <end position="24"/>
    </location>
</feature>
<name>A0A850NT38_9PROT</name>
<accession>A0A850NT38</accession>
<keyword evidence="2" id="KW-0812">Transmembrane</keyword>
<feature type="region of interest" description="Disordered" evidence="1">
    <location>
        <begin position="34"/>
        <end position="57"/>
    </location>
</feature>
<gene>
    <name evidence="3" type="ORF">HUK83_17300</name>
</gene>
<comment type="caution">
    <text evidence="3">The sequence shown here is derived from an EMBL/GenBank/DDBJ whole genome shotgun (WGS) entry which is preliminary data.</text>
</comment>
<dbReference type="AlphaFoldDB" id="A0A850NT38"/>
<evidence type="ECO:0000256" key="2">
    <source>
        <dbReference type="SAM" id="Phobius"/>
    </source>
</evidence>
<proteinExistence type="predicted"/>
<feature type="non-terminal residue" evidence="3">
    <location>
        <position position="57"/>
    </location>
</feature>
<protein>
    <submittedName>
        <fullName evidence="3">Uncharacterized protein</fullName>
    </submittedName>
</protein>
<evidence type="ECO:0000313" key="4">
    <source>
        <dbReference type="Proteomes" id="UP000565205"/>
    </source>
</evidence>
<organism evidence="3 4">
    <name type="scientific">Endobacter medicaginis</name>
    <dbReference type="NCBI Taxonomy" id="1181271"/>
    <lineage>
        <taxon>Bacteria</taxon>
        <taxon>Pseudomonadati</taxon>
        <taxon>Pseudomonadota</taxon>
        <taxon>Alphaproteobacteria</taxon>
        <taxon>Acetobacterales</taxon>
        <taxon>Acetobacteraceae</taxon>
        <taxon>Endobacter</taxon>
    </lineage>
</organism>
<keyword evidence="2" id="KW-1133">Transmembrane helix</keyword>
<reference evidence="3 4" key="1">
    <citation type="submission" date="2020-06" db="EMBL/GenBank/DDBJ databases">
        <title>Description of novel acetic acid bacteria.</title>
        <authorList>
            <person name="Sombolestani A."/>
        </authorList>
    </citation>
    <scope>NUCLEOTIDE SEQUENCE [LARGE SCALE GENOMIC DNA]</scope>
    <source>
        <strain evidence="3 4">LMG 26838</strain>
    </source>
</reference>
<dbReference type="Proteomes" id="UP000565205">
    <property type="component" value="Unassembled WGS sequence"/>
</dbReference>
<evidence type="ECO:0000313" key="3">
    <source>
        <dbReference type="EMBL" id="NVN32084.1"/>
    </source>
</evidence>
<sequence length="57" mass="6095">MDFKNGSFPVGVVVFGLIALLLALRLRSVLGKRTGLDAPPPRGEAARPRLGTLRNPL</sequence>
<keyword evidence="2" id="KW-0472">Membrane</keyword>
<evidence type="ECO:0000256" key="1">
    <source>
        <dbReference type="SAM" id="MobiDB-lite"/>
    </source>
</evidence>
<dbReference type="EMBL" id="JABXXQ010000633">
    <property type="protein sequence ID" value="NVN32084.1"/>
    <property type="molecule type" value="Genomic_DNA"/>
</dbReference>